<dbReference type="SUPFAM" id="SSF52540">
    <property type="entry name" value="P-loop containing nucleoside triphosphate hydrolases"/>
    <property type="match status" value="2"/>
</dbReference>
<dbReference type="GO" id="GO:0016887">
    <property type="term" value="F:ATP hydrolysis activity"/>
    <property type="evidence" value="ECO:0007669"/>
    <property type="project" value="RHEA"/>
</dbReference>
<dbReference type="InterPro" id="IPR033454">
    <property type="entry name" value="RecG_wedge"/>
</dbReference>
<dbReference type="EC" id="5.6.2.4" evidence="13 15"/>
<evidence type="ECO:0000313" key="19">
    <source>
        <dbReference type="Proteomes" id="UP000036756"/>
    </source>
</evidence>
<dbReference type="InterPro" id="IPR001650">
    <property type="entry name" value="Helicase_C-like"/>
</dbReference>
<evidence type="ECO:0000256" key="1">
    <source>
        <dbReference type="ARBA" id="ARBA00007504"/>
    </source>
</evidence>
<keyword evidence="5 15" id="KW-0378">Hydrolase</keyword>
<dbReference type="PROSITE" id="PS51192">
    <property type="entry name" value="HELICASE_ATP_BIND_1"/>
    <property type="match status" value="1"/>
</dbReference>
<dbReference type="CDD" id="cd17992">
    <property type="entry name" value="DEXHc_RecG"/>
    <property type="match status" value="1"/>
</dbReference>
<dbReference type="InterPro" id="IPR047112">
    <property type="entry name" value="RecG/Mfd"/>
</dbReference>
<dbReference type="Proteomes" id="UP000036756">
    <property type="component" value="Unassembled WGS sequence"/>
</dbReference>
<evidence type="ECO:0000256" key="5">
    <source>
        <dbReference type="ARBA" id="ARBA00022801"/>
    </source>
</evidence>
<dbReference type="Pfam" id="PF00271">
    <property type="entry name" value="Helicase_C"/>
    <property type="match status" value="1"/>
</dbReference>
<dbReference type="NCBIfam" id="TIGR00643">
    <property type="entry name" value="recG"/>
    <property type="match status" value="1"/>
</dbReference>
<keyword evidence="8" id="KW-0238">DNA-binding</keyword>
<dbReference type="Gene3D" id="3.40.50.300">
    <property type="entry name" value="P-loop containing nucleotide triphosphate hydrolases"/>
    <property type="match status" value="2"/>
</dbReference>
<dbReference type="GO" id="GO:0006310">
    <property type="term" value="P:DNA recombination"/>
    <property type="evidence" value="ECO:0007669"/>
    <property type="project" value="UniProtKB-UniRule"/>
</dbReference>
<evidence type="ECO:0000256" key="6">
    <source>
        <dbReference type="ARBA" id="ARBA00022806"/>
    </source>
</evidence>
<dbReference type="Pfam" id="PF00270">
    <property type="entry name" value="DEAD"/>
    <property type="match status" value="1"/>
</dbReference>
<dbReference type="Pfam" id="PF17191">
    <property type="entry name" value="RecG_wedge"/>
    <property type="match status" value="1"/>
</dbReference>
<dbReference type="InterPro" id="IPR014001">
    <property type="entry name" value="Helicase_ATP-bd"/>
</dbReference>
<keyword evidence="3 15" id="KW-0547">Nucleotide-binding</keyword>
<gene>
    <name evidence="18" type="primary">recG</name>
    <name evidence="18" type="ORF">CLCY_2c02240</name>
</gene>
<evidence type="ECO:0000256" key="8">
    <source>
        <dbReference type="ARBA" id="ARBA00023125"/>
    </source>
</evidence>
<dbReference type="InterPro" id="IPR045562">
    <property type="entry name" value="RecG_dom3_C"/>
</dbReference>
<keyword evidence="11" id="KW-0413">Isomerase</keyword>
<proteinExistence type="inferred from homology"/>
<dbReference type="NCBIfam" id="NF008168">
    <property type="entry name" value="PRK10917.2-2"/>
    <property type="match status" value="1"/>
</dbReference>
<evidence type="ECO:0000256" key="15">
    <source>
        <dbReference type="RuleBase" id="RU363016"/>
    </source>
</evidence>
<sequence length="679" mass="77942">MEINKIKGVGEKTEKALSSINIYALNDLFNYFPRDYEFRGESKRVAEMINGEMASFIGEVYAFHPYKKYSKFKGYGKIVFKSEDEYITGVWFNQPYIYKSFKVGEKVFLYGKVEIYNSHVEMKEIQHSKLDDNTLRKIYPIYPLNKNLTQSTLRKLILEGLKYKHEEIIEFLPNEILKKYNLMDLMNAIDNIHFPKDKDSLNFAKERIKFNELLILNLAVLMAKEEFSRDELGTTVLISKELVNLKNSLPFSLTNAQSKVTREILTDMKSSTPMNRLVQGDVGSGKTMVAIIAMFNVVKNGYQATMMAPTEILAMQHYESITKTLNGFDINVQIITGSTTKKQKKIILDAIKNGEIDILIGTHALIEDNVEFKNLALVITDEQHRFGVRQRAKLVNKGKNPHVLVMTATPIPRTLAIFMYGDMDISIIDELPPGRQEIETYHIDSSKKERAFSFIKKQINSGRQCYIVCPLVEESEKLSLKSVEEMITELENNYFKGYSIGLLHGKMKSKEKDLVMEGFKSGSIQLLVSTTVIEVGVNVPNASVMYIENAERFGLSQLHQLRGRVGRGEYKSYCILSSDSKTKESRERMKIMTSTTDGFIIAEKDMQLRGFGEFFGLRQHGIFQFKVANLFKDIELLKQTREIAKDIINSCKLELEEYKELGLEVRLKYFEEIDKGSFN</sequence>
<dbReference type="InterPro" id="IPR012340">
    <property type="entry name" value="NA-bd_OB-fold"/>
</dbReference>
<dbReference type="GO" id="GO:0006281">
    <property type="term" value="P:DNA repair"/>
    <property type="evidence" value="ECO:0007669"/>
    <property type="project" value="UniProtKB-UniRule"/>
</dbReference>
<dbReference type="PANTHER" id="PTHR47964:SF1">
    <property type="entry name" value="ATP-DEPENDENT DNA HELICASE HOMOLOG RECG, CHLOROPLASTIC"/>
    <property type="match status" value="1"/>
</dbReference>
<dbReference type="PANTHER" id="PTHR47964">
    <property type="entry name" value="ATP-DEPENDENT DNA HELICASE HOMOLOG RECG, CHLOROPLASTIC"/>
    <property type="match status" value="1"/>
</dbReference>
<dbReference type="STRING" id="1121307.CLCY_2c02240"/>
<reference evidence="18 19" key="1">
    <citation type="submission" date="2015-06" db="EMBL/GenBank/DDBJ databases">
        <title>Draft genome sequence of the purine-degrading Clostridium cylindrosporum HC-1 (DSM 605).</title>
        <authorList>
            <person name="Poehlein A."/>
            <person name="Schiel-Bengelsdorf B."/>
            <person name="Bengelsdorf F."/>
            <person name="Daniel R."/>
            <person name="Duerre P."/>
        </authorList>
    </citation>
    <scope>NUCLEOTIDE SEQUENCE [LARGE SCALE GENOMIC DNA]</scope>
    <source>
        <strain evidence="18 19">DSM 605</strain>
    </source>
</reference>
<evidence type="ECO:0000313" key="18">
    <source>
        <dbReference type="EMBL" id="KMT21464.1"/>
    </source>
</evidence>
<comment type="catalytic activity">
    <reaction evidence="12 15">
        <text>Couples ATP hydrolysis with the unwinding of duplex DNA by translocating in the 3'-5' direction.</text>
        <dbReference type="EC" id="5.6.2.4"/>
    </reaction>
</comment>
<dbReference type="Pfam" id="PF19833">
    <property type="entry name" value="RecG_dom3_C"/>
    <property type="match status" value="1"/>
</dbReference>
<dbReference type="NCBIfam" id="NF008165">
    <property type="entry name" value="PRK10917.1-3"/>
    <property type="match status" value="1"/>
</dbReference>
<dbReference type="InterPro" id="IPR011545">
    <property type="entry name" value="DEAD/DEAH_box_helicase_dom"/>
</dbReference>
<dbReference type="GO" id="GO:0043138">
    <property type="term" value="F:3'-5' DNA helicase activity"/>
    <property type="evidence" value="ECO:0007669"/>
    <property type="project" value="UniProtKB-EC"/>
</dbReference>
<keyword evidence="7 15" id="KW-0067">ATP-binding</keyword>
<dbReference type="CDD" id="cd04488">
    <property type="entry name" value="RecG_wedge_OBF"/>
    <property type="match status" value="1"/>
</dbReference>
<dbReference type="SUPFAM" id="SSF50249">
    <property type="entry name" value="Nucleic acid-binding proteins"/>
    <property type="match status" value="1"/>
</dbReference>
<dbReference type="PATRIC" id="fig|1121307.3.peg.1081"/>
<protein>
    <recommendedName>
        <fullName evidence="2 15">ATP-dependent DNA helicase RecG</fullName>
        <ecNumber evidence="13 15">5.6.2.4</ecNumber>
    </recommendedName>
</protein>
<evidence type="ECO:0000256" key="14">
    <source>
        <dbReference type="ARBA" id="ARBA00048988"/>
    </source>
</evidence>
<keyword evidence="19" id="KW-1185">Reference proteome</keyword>
<evidence type="ECO:0000259" key="17">
    <source>
        <dbReference type="PROSITE" id="PS51194"/>
    </source>
</evidence>
<feature type="domain" description="Helicase ATP-binding" evidence="16">
    <location>
        <begin position="267"/>
        <end position="428"/>
    </location>
</feature>
<comment type="catalytic activity">
    <reaction evidence="14 15">
        <text>ATP + H2O = ADP + phosphate + H(+)</text>
        <dbReference type="Rhea" id="RHEA:13065"/>
        <dbReference type="ChEBI" id="CHEBI:15377"/>
        <dbReference type="ChEBI" id="CHEBI:15378"/>
        <dbReference type="ChEBI" id="CHEBI:30616"/>
        <dbReference type="ChEBI" id="CHEBI:43474"/>
        <dbReference type="ChEBI" id="CHEBI:456216"/>
        <dbReference type="EC" id="5.6.2.4"/>
    </reaction>
</comment>
<evidence type="ECO:0000256" key="11">
    <source>
        <dbReference type="ARBA" id="ARBA00023235"/>
    </source>
</evidence>
<dbReference type="InterPro" id="IPR027417">
    <property type="entry name" value="P-loop_NTPase"/>
</dbReference>
<evidence type="ECO:0000256" key="2">
    <source>
        <dbReference type="ARBA" id="ARBA00017846"/>
    </source>
</evidence>
<evidence type="ECO:0000259" key="16">
    <source>
        <dbReference type="PROSITE" id="PS51192"/>
    </source>
</evidence>
<dbReference type="SMART" id="SM00490">
    <property type="entry name" value="HELICc"/>
    <property type="match status" value="2"/>
</dbReference>
<dbReference type="GO" id="GO:0005524">
    <property type="term" value="F:ATP binding"/>
    <property type="evidence" value="ECO:0007669"/>
    <property type="project" value="UniProtKB-KW"/>
</dbReference>
<evidence type="ECO:0000256" key="9">
    <source>
        <dbReference type="ARBA" id="ARBA00023172"/>
    </source>
</evidence>
<evidence type="ECO:0000256" key="3">
    <source>
        <dbReference type="ARBA" id="ARBA00022741"/>
    </source>
</evidence>
<evidence type="ECO:0000256" key="7">
    <source>
        <dbReference type="ARBA" id="ARBA00022840"/>
    </source>
</evidence>
<accession>A0A0J8DAX7</accession>
<evidence type="ECO:0000256" key="13">
    <source>
        <dbReference type="ARBA" id="ARBA00034808"/>
    </source>
</evidence>
<keyword evidence="4 15" id="KW-0227">DNA damage</keyword>
<feature type="domain" description="Helicase C-terminal" evidence="17">
    <location>
        <begin position="447"/>
        <end position="607"/>
    </location>
</feature>
<dbReference type="OrthoDB" id="9804325at2"/>
<organism evidence="18 19">
    <name type="scientific">Clostridium cylindrosporum DSM 605</name>
    <dbReference type="NCBI Taxonomy" id="1121307"/>
    <lineage>
        <taxon>Bacteria</taxon>
        <taxon>Bacillati</taxon>
        <taxon>Bacillota</taxon>
        <taxon>Clostridia</taxon>
        <taxon>Eubacteriales</taxon>
        <taxon>Clostridiaceae</taxon>
        <taxon>Clostridium</taxon>
    </lineage>
</organism>
<evidence type="ECO:0000256" key="4">
    <source>
        <dbReference type="ARBA" id="ARBA00022763"/>
    </source>
</evidence>
<dbReference type="GO" id="GO:0003677">
    <property type="term" value="F:DNA binding"/>
    <property type="evidence" value="ECO:0007669"/>
    <property type="project" value="UniProtKB-KW"/>
</dbReference>
<comment type="function">
    <text evidence="15">Plays a critical role in recombination and DNA repair. Helps process Holliday junction intermediates to mature products by catalyzing branch migration. Has replication fork regression activity, unwinds stalled or blocked replication forks to make a HJ that can be resolved. Has a DNA unwinding activity characteristic of a DNA helicase with 3'-5' polarity.</text>
</comment>
<dbReference type="PROSITE" id="PS51194">
    <property type="entry name" value="HELICASE_CTER"/>
    <property type="match status" value="1"/>
</dbReference>
<dbReference type="InterPro" id="IPR004609">
    <property type="entry name" value="ATP-dep_DNA_helicase_RecG"/>
</dbReference>
<dbReference type="Gene3D" id="2.40.50.140">
    <property type="entry name" value="Nucleic acid-binding proteins"/>
    <property type="match status" value="1"/>
</dbReference>
<name>A0A0J8DAX7_CLOCY</name>
<dbReference type="EMBL" id="LFVU01000027">
    <property type="protein sequence ID" value="KMT21464.1"/>
    <property type="molecule type" value="Genomic_DNA"/>
</dbReference>
<comment type="similarity">
    <text evidence="1 15">Belongs to the helicase family. RecG subfamily.</text>
</comment>
<dbReference type="SMART" id="SM00487">
    <property type="entry name" value="DEXDc"/>
    <property type="match status" value="1"/>
</dbReference>
<dbReference type="AlphaFoldDB" id="A0A0J8DAX7"/>
<comment type="caution">
    <text evidence="18">The sequence shown here is derived from an EMBL/GenBank/DDBJ whole genome shotgun (WGS) entry which is preliminary data.</text>
</comment>
<evidence type="ECO:0000256" key="10">
    <source>
        <dbReference type="ARBA" id="ARBA00023204"/>
    </source>
</evidence>
<evidence type="ECO:0000256" key="12">
    <source>
        <dbReference type="ARBA" id="ARBA00034617"/>
    </source>
</evidence>
<keyword evidence="9 15" id="KW-0233">DNA recombination</keyword>
<keyword evidence="10 15" id="KW-0234">DNA repair</keyword>
<keyword evidence="6 15" id="KW-0347">Helicase</keyword>